<feature type="region of interest" description="Disordered" evidence="1">
    <location>
        <begin position="1"/>
        <end position="64"/>
    </location>
</feature>
<feature type="compositionally biased region" description="Basic and acidic residues" evidence="1">
    <location>
        <begin position="90"/>
        <end position="102"/>
    </location>
</feature>
<gene>
    <name evidence="2" type="ORF">V6N11_039561</name>
</gene>
<reference evidence="2 3" key="1">
    <citation type="journal article" date="2024" name="G3 (Bethesda)">
        <title>Genome assembly of Hibiscus sabdariffa L. provides insights into metabolisms of medicinal natural products.</title>
        <authorList>
            <person name="Kim T."/>
        </authorList>
    </citation>
    <scope>NUCLEOTIDE SEQUENCE [LARGE SCALE GENOMIC DNA]</scope>
    <source>
        <strain evidence="2">TK-2024</strain>
        <tissue evidence="2">Old leaves</tissue>
    </source>
</reference>
<keyword evidence="3" id="KW-1185">Reference proteome</keyword>
<evidence type="ECO:0000313" key="2">
    <source>
        <dbReference type="EMBL" id="KAK9026727.1"/>
    </source>
</evidence>
<organism evidence="2 3">
    <name type="scientific">Hibiscus sabdariffa</name>
    <name type="common">roselle</name>
    <dbReference type="NCBI Taxonomy" id="183260"/>
    <lineage>
        <taxon>Eukaryota</taxon>
        <taxon>Viridiplantae</taxon>
        <taxon>Streptophyta</taxon>
        <taxon>Embryophyta</taxon>
        <taxon>Tracheophyta</taxon>
        <taxon>Spermatophyta</taxon>
        <taxon>Magnoliopsida</taxon>
        <taxon>eudicotyledons</taxon>
        <taxon>Gunneridae</taxon>
        <taxon>Pentapetalae</taxon>
        <taxon>rosids</taxon>
        <taxon>malvids</taxon>
        <taxon>Malvales</taxon>
        <taxon>Malvaceae</taxon>
        <taxon>Malvoideae</taxon>
        <taxon>Hibiscus</taxon>
    </lineage>
</organism>
<feature type="compositionally biased region" description="Basic and acidic residues" evidence="1">
    <location>
        <begin position="54"/>
        <end position="64"/>
    </location>
</feature>
<dbReference type="Proteomes" id="UP001396334">
    <property type="component" value="Unassembled WGS sequence"/>
</dbReference>
<name>A0ABR2SN88_9ROSI</name>
<sequence length="229" mass="24544">MSNPSFPLGFSSLPCATSPSGRPPDLLTVWPALTPVKEDRPAEPGIDQGMDVEGEGRQGFERLDGDGLRDMEISIQSVVTGTGQGVVADSGEKEGPKEGPRKATFKDMVMGRMEVEDMEYPIEDMEVEYGHTLEICGSGEVEHGSLDQQHGREQSDMAVYGPWMQAPSRGRRVGQTRKVQVDKGLPDGGANGSRFAVLSMHDEGKDSDADAVTAQLRDVVINAGPSVSV</sequence>
<comment type="caution">
    <text evidence="2">The sequence shown here is derived from an EMBL/GenBank/DDBJ whole genome shotgun (WGS) entry which is preliminary data.</text>
</comment>
<dbReference type="EMBL" id="JBBPBN010000013">
    <property type="protein sequence ID" value="KAK9026727.1"/>
    <property type="molecule type" value="Genomic_DNA"/>
</dbReference>
<proteinExistence type="predicted"/>
<evidence type="ECO:0000313" key="3">
    <source>
        <dbReference type="Proteomes" id="UP001396334"/>
    </source>
</evidence>
<evidence type="ECO:0000256" key="1">
    <source>
        <dbReference type="SAM" id="MobiDB-lite"/>
    </source>
</evidence>
<feature type="region of interest" description="Disordered" evidence="1">
    <location>
        <begin position="81"/>
        <end position="102"/>
    </location>
</feature>
<accession>A0ABR2SN88</accession>
<protein>
    <submittedName>
        <fullName evidence="2">Uncharacterized protein</fullName>
    </submittedName>
</protein>